<organism evidence="2 3">
    <name type="scientific">Heterodera trifolii</name>
    <dbReference type="NCBI Taxonomy" id="157864"/>
    <lineage>
        <taxon>Eukaryota</taxon>
        <taxon>Metazoa</taxon>
        <taxon>Ecdysozoa</taxon>
        <taxon>Nematoda</taxon>
        <taxon>Chromadorea</taxon>
        <taxon>Rhabditida</taxon>
        <taxon>Tylenchina</taxon>
        <taxon>Tylenchomorpha</taxon>
        <taxon>Tylenchoidea</taxon>
        <taxon>Heteroderidae</taxon>
        <taxon>Heteroderinae</taxon>
        <taxon>Heterodera</taxon>
    </lineage>
</organism>
<evidence type="ECO:0000313" key="3">
    <source>
        <dbReference type="Proteomes" id="UP001620626"/>
    </source>
</evidence>
<dbReference type="Proteomes" id="UP001620626">
    <property type="component" value="Unassembled WGS sequence"/>
</dbReference>
<evidence type="ECO:0000313" key="2">
    <source>
        <dbReference type="EMBL" id="KAL3118775.1"/>
    </source>
</evidence>
<keyword evidence="3" id="KW-1185">Reference proteome</keyword>
<gene>
    <name evidence="2" type="ORF">niasHT_009623</name>
</gene>
<sequence length="209" mass="23969">MVLDILKDAKFFVALGLAVTSPYVLKQYVGRFVICKKDDLRPDLNKWDILWFWRWSAHNRDILLPGELVYSQRPRKAGLYSDSKHAENFCRFFLGEVSDVRTTVCICCRNQMAGKVLLRWPDDYDGLIDEHNSWVNAGMVKYRQPFRIWPLHRVGRVGTGGTTAANDDIGGTDGVDDHSQQKQRHNNGAEDGEGTVNWQNRQQQQQATT</sequence>
<proteinExistence type="predicted"/>
<comment type="caution">
    <text evidence="2">The sequence shown here is derived from an EMBL/GenBank/DDBJ whole genome shotgun (WGS) entry which is preliminary data.</text>
</comment>
<dbReference type="EMBL" id="JBICBT010000263">
    <property type="protein sequence ID" value="KAL3118775.1"/>
    <property type="molecule type" value="Genomic_DNA"/>
</dbReference>
<name>A0ABD2LU71_9BILA</name>
<evidence type="ECO:0000256" key="1">
    <source>
        <dbReference type="SAM" id="MobiDB-lite"/>
    </source>
</evidence>
<feature type="region of interest" description="Disordered" evidence="1">
    <location>
        <begin position="162"/>
        <end position="209"/>
    </location>
</feature>
<accession>A0ABD2LU71</accession>
<dbReference type="AlphaFoldDB" id="A0ABD2LU71"/>
<protein>
    <submittedName>
        <fullName evidence="2">Uncharacterized protein</fullName>
    </submittedName>
</protein>
<reference evidence="2 3" key="1">
    <citation type="submission" date="2024-10" db="EMBL/GenBank/DDBJ databases">
        <authorList>
            <person name="Kim D."/>
        </authorList>
    </citation>
    <scope>NUCLEOTIDE SEQUENCE [LARGE SCALE GENOMIC DNA]</scope>
    <source>
        <strain evidence="2">BH-2024</strain>
    </source>
</reference>